<feature type="region of interest" description="Disordered" evidence="1">
    <location>
        <begin position="38"/>
        <end position="80"/>
    </location>
</feature>
<name>A0A1D6H4G0_MAIZE</name>
<evidence type="ECO:0000313" key="2">
    <source>
        <dbReference type="EMBL" id="AQK69712.1"/>
    </source>
</evidence>
<feature type="compositionally biased region" description="Pro residues" evidence="1">
    <location>
        <begin position="67"/>
        <end position="76"/>
    </location>
</feature>
<dbReference type="GO" id="GO:0016811">
    <property type="term" value="F:hydrolase activity, acting on carbon-nitrogen (but not peptide) bonds, in linear amides"/>
    <property type="evidence" value="ECO:0007669"/>
    <property type="project" value="InterPro"/>
</dbReference>
<accession>A0A1D6H4G0</accession>
<dbReference type="Gene3D" id="2.60.120.580">
    <property type="entry name" value="Acetamidase/Formamidase-like domains"/>
    <property type="match status" value="1"/>
</dbReference>
<sequence>MASVLEKIDEMLLLAVYKKVCTSLGASRRRWAPKPFVARSFKPPTTYSKPTPPRAMIGPVSSLSEPSPGPPSPSSSPSPAASSRKAIWYFEGIYAYSPQIPGVRFPGLTHPGIVGTAPSAKLLNIQEGTAGWHKVANEAAKTIPGRENGGNCDIKNLSRGSKVYLPVFVEGANLSTGDMHFSQGDGEVSFCGAIEMSGFLELKFDMPRAYYHSRFEEESQDSAGVVLLLIQLPYWQ</sequence>
<proteinExistence type="predicted"/>
<dbReference type="Pfam" id="PF03069">
    <property type="entry name" value="FmdA_AmdA"/>
    <property type="match status" value="1"/>
</dbReference>
<dbReference type="AlphaFoldDB" id="A0A1D6H4G0"/>
<dbReference type="EMBL" id="CM000781">
    <property type="protein sequence ID" value="AQK69712.1"/>
    <property type="molecule type" value="Genomic_DNA"/>
</dbReference>
<dbReference type="SUPFAM" id="SSF141130">
    <property type="entry name" value="Acetamidase/Formamidase-like"/>
    <property type="match status" value="1"/>
</dbReference>
<organism evidence="2">
    <name type="scientific">Zea mays</name>
    <name type="common">Maize</name>
    <dbReference type="NCBI Taxonomy" id="4577"/>
    <lineage>
        <taxon>Eukaryota</taxon>
        <taxon>Viridiplantae</taxon>
        <taxon>Streptophyta</taxon>
        <taxon>Embryophyta</taxon>
        <taxon>Tracheophyta</taxon>
        <taxon>Spermatophyta</taxon>
        <taxon>Magnoliopsida</taxon>
        <taxon>Liliopsida</taxon>
        <taxon>Poales</taxon>
        <taxon>Poaceae</taxon>
        <taxon>PACMAD clade</taxon>
        <taxon>Panicoideae</taxon>
        <taxon>Andropogonodae</taxon>
        <taxon>Andropogoneae</taxon>
        <taxon>Tripsacinae</taxon>
        <taxon>Zea</taxon>
    </lineage>
</organism>
<evidence type="ECO:0000256" key="1">
    <source>
        <dbReference type="SAM" id="MobiDB-lite"/>
    </source>
</evidence>
<dbReference type="InterPro" id="IPR004304">
    <property type="entry name" value="FmdA_AmdA"/>
</dbReference>
<dbReference type="PANTHER" id="PTHR31891:SF1">
    <property type="entry name" value="FORMAMIDASE C869.04-RELATED"/>
    <property type="match status" value="1"/>
</dbReference>
<dbReference type="ExpressionAtlas" id="A0A1D6H4G0">
    <property type="expression patterns" value="baseline and differential"/>
</dbReference>
<reference evidence="2" key="1">
    <citation type="submission" date="2015-12" db="EMBL/GenBank/DDBJ databases">
        <title>Update maize B73 reference genome by single molecule sequencing technologies.</title>
        <authorList>
            <consortium name="Maize Genome Sequencing Project"/>
            <person name="Ware D."/>
        </authorList>
    </citation>
    <scope>NUCLEOTIDE SEQUENCE</scope>
    <source>
        <tissue evidence="2">Seedling</tissue>
    </source>
</reference>
<gene>
    <name evidence="2" type="ORF">ZEAMMB73_Zm00001d015870</name>
</gene>
<protein>
    <submittedName>
        <fullName evidence="2">Acetamidase/Formamidase family protein</fullName>
    </submittedName>
</protein>
<dbReference type="PANTHER" id="PTHR31891">
    <property type="entry name" value="FORMAMIDASE C869.04-RELATED"/>
    <property type="match status" value="1"/>
</dbReference>